<reference evidence="1 2" key="1">
    <citation type="submission" date="2019-03" db="EMBL/GenBank/DDBJ databases">
        <title>Draft genome of Massilia hortus sp. nov., a novel bacterial species of the Oxalobacteraceae family.</title>
        <authorList>
            <person name="Peta V."/>
            <person name="Raths R."/>
            <person name="Bucking H."/>
        </authorList>
    </citation>
    <scope>NUCLEOTIDE SEQUENCE [LARGE SCALE GENOMIC DNA]</scope>
    <source>
        <strain evidence="1 2">ONC3</strain>
    </source>
</reference>
<gene>
    <name evidence="1" type="ORF">E4O92_12380</name>
</gene>
<keyword evidence="2" id="KW-1185">Reference proteome</keyword>
<evidence type="ECO:0008006" key="3">
    <source>
        <dbReference type="Google" id="ProtNLM"/>
    </source>
</evidence>
<accession>A0A4Y9SZ56</accession>
<organism evidence="1 2">
    <name type="scientific">Massilia horti</name>
    <dbReference type="NCBI Taxonomy" id="2562153"/>
    <lineage>
        <taxon>Bacteria</taxon>
        <taxon>Pseudomonadati</taxon>
        <taxon>Pseudomonadota</taxon>
        <taxon>Betaproteobacteria</taxon>
        <taxon>Burkholderiales</taxon>
        <taxon>Oxalobacteraceae</taxon>
        <taxon>Telluria group</taxon>
        <taxon>Massilia</taxon>
    </lineage>
</organism>
<dbReference type="SUPFAM" id="SSF69279">
    <property type="entry name" value="Phage tail proteins"/>
    <property type="match status" value="1"/>
</dbReference>
<evidence type="ECO:0000313" key="2">
    <source>
        <dbReference type="Proteomes" id="UP000297258"/>
    </source>
</evidence>
<protein>
    <recommendedName>
        <fullName evidence="3">Phage protein D</fullName>
    </recommendedName>
</protein>
<dbReference type="Proteomes" id="UP000297258">
    <property type="component" value="Unassembled WGS sequence"/>
</dbReference>
<dbReference type="EMBL" id="SPUM01000081">
    <property type="protein sequence ID" value="TFW31742.1"/>
    <property type="molecule type" value="Genomic_DNA"/>
</dbReference>
<comment type="caution">
    <text evidence="1">The sequence shown here is derived from an EMBL/GenBank/DDBJ whole genome shotgun (WGS) entry which is preliminary data.</text>
</comment>
<dbReference type="AlphaFoldDB" id="A0A4Y9SZ56"/>
<dbReference type="RefSeq" id="WP_135190082.1">
    <property type="nucleotide sequence ID" value="NZ_SPUM01000081.1"/>
</dbReference>
<dbReference type="OrthoDB" id="262740at2"/>
<sequence length="371" mass="40030">MAGLGVRLQLLVGPTLPLPAPYPVVDALRGLEVTNRDSDFDGFKLSFSLGRDALLDYGLLASGLLDPPSRVIVMVVIGVMPQVLIDGIITNHQVGTSNRPGESTLEVFGKDISLKLGLEEKNATFPNQPDSVIVTRLLADYATLGLVPQVTPTTDVPIQVDRIPSQQGTDLDYIKELARRNGFVFYIEPTAVPGVNTAYWGLDNRLGLPQPALTMNMGADTNVDQPLNFSFDAMGPARPQVTVVEPFTRQAIGLPLPASPHPPLALRPAPALRTTLPRDSANLNPMQAGLRALASASESADAVTVSGEVDSVRYGQALRARRLVGVRGAGFSYDGNYYVREVTHRIRRGEYKQSFSLTREGRGALLPMVQP</sequence>
<name>A0A4Y9SZ56_9BURK</name>
<evidence type="ECO:0000313" key="1">
    <source>
        <dbReference type="EMBL" id="TFW31742.1"/>
    </source>
</evidence>
<proteinExistence type="predicted"/>